<proteinExistence type="predicted"/>
<dbReference type="InterPro" id="IPR011009">
    <property type="entry name" value="Kinase-like_dom_sf"/>
</dbReference>
<dbReference type="AlphaFoldDB" id="A0A1I2EH11"/>
<dbReference type="RefSeq" id="WP_093924851.1">
    <property type="nucleotide sequence ID" value="NZ_FOMW01000012.1"/>
</dbReference>
<protein>
    <submittedName>
        <fullName evidence="2">Predicted kinase, aminoglycoside phosphotransferase (APT) family</fullName>
    </submittedName>
</protein>
<dbReference type="Proteomes" id="UP000198977">
    <property type="component" value="Unassembled WGS sequence"/>
</dbReference>
<organism evidence="2 3">
    <name type="scientific">Sulfitobacter brevis</name>
    <dbReference type="NCBI Taxonomy" id="74348"/>
    <lineage>
        <taxon>Bacteria</taxon>
        <taxon>Pseudomonadati</taxon>
        <taxon>Pseudomonadota</taxon>
        <taxon>Alphaproteobacteria</taxon>
        <taxon>Rhodobacterales</taxon>
        <taxon>Roseobacteraceae</taxon>
        <taxon>Sulfitobacter</taxon>
    </lineage>
</organism>
<dbReference type="GO" id="GO:0016301">
    <property type="term" value="F:kinase activity"/>
    <property type="evidence" value="ECO:0007669"/>
    <property type="project" value="UniProtKB-KW"/>
</dbReference>
<accession>A0A1I2EH11</accession>
<dbReference type="Pfam" id="PF01636">
    <property type="entry name" value="APH"/>
    <property type="match status" value="1"/>
</dbReference>
<keyword evidence="3" id="KW-1185">Reference proteome</keyword>
<keyword evidence="2" id="KW-0418">Kinase</keyword>
<reference evidence="2 3" key="1">
    <citation type="submission" date="2016-10" db="EMBL/GenBank/DDBJ databases">
        <authorList>
            <person name="de Groot N.N."/>
        </authorList>
    </citation>
    <scope>NUCLEOTIDE SEQUENCE [LARGE SCALE GENOMIC DNA]</scope>
    <source>
        <strain evidence="2 3">DSM 11443</strain>
    </source>
</reference>
<name>A0A1I2EH11_9RHOB</name>
<dbReference type="OrthoDB" id="5621369at2"/>
<dbReference type="SUPFAM" id="SSF56112">
    <property type="entry name" value="Protein kinase-like (PK-like)"/>
    <property type="match status" value="1"/>
</dbReference>
<dbReference type="STRING" id="74348.SAMN04488523_11242"/>
<evidence type="ECO:0000313" key="2">
    <source>
        <dbReference type="EMBL" id="SFE91927.1"/>
    </source>
</evidence>
<gene>
    <name evidence="2" type="ORF">SAMN04488523_11242</name>
</gene>
<evidence type="ECO:0000313" key="3">
    <source>
        <dbReference type="Proteomes" id="UP000198977"/>
    </source>
</evidence>
<feature type="domain" description="Aminoglycoside phosphotransferase" evidence="1">
    <location>
        <begin position="31"/>
        <end position="231"/>
    </location>
</feature>
<evidence type="ECO:0000259" key="1">
    <source>
        <dbReference type="Pfam" id="PF01636"/>
    </source>
</evidence>
<sequence length="343" mass="38240">MAKSEKITTKQQILDTAEAFFGQPVSKVSAPGGESRSSFRLEIGDRSLIATLRPNFRRTHLEAFVLRELGEHCSDLPECIGVSGEVLFQSDVGGRRLNVHIAEVDEARQLDLAAEAIAAIFRIHSAARKTKLHEVLPHLGATDEWVRSFVGSIDKLEELTGALPKDFDRDAACAAVSVTGQQFVKWDCRSGNAAIGTDDKLRWFDFEYAGLRHGAEDFAWLIGDEAWPIGPEKMIDIMIANYDRSTGIAIEDYLHYLAIYMTFHATQRLNLIVRESKKRGWASKRHIRKYDDAGRNPDFAMHIAEVAAYFADQSTLTAPLVRNFLTARNGFADIAAEEARKSA</sequence>
<keyword evidence="2" id="KW-0808">Transferase</keyword>
<dbReference type="InterPro" id="IPR002575">
    <property type="entry name" value="Aminoglycoside_PTrfase"/>
</dbReference>
<dbReference type="EMBL" id="FOMW01000012">
    <property type="protein sequence ID" value="SFE91927.1"/>
    <property type="molecule type" value="Genomic_DNA"/>
</dbReference>
<dbReference type="Gene3D" id="3.90.1200.10">
    <property type="match status" value="1"/>
</dbReference>